<dbReference type="PANTHER" id="PTHR42971">
    <property type="entry name" value="TRNA (CYTIDINE(34)-2'-O)-METHYLTRANSFERASE"/>
    <property type="match status" value="1"/>
</dbReference>
<evidence type="ECO:0000256" key="7">
    <source>
        <dbReference type="PIRSR" id="PIRSR029256-1"/>
    </source>
</evidence>
<dbReference type="GO" id="GO:0141102">
    <property type="term" value="F:tRNA (5-carboxymethylaminomethyluridine(34)-2'-O)-methyltransferase activity"/>
    <property type="evidence" value="ECO:0007669"/>
    <property type="project" value="RHEA"/>
</dbReference>
<dbReference type="InterPro" id="IPR001537">
    <property type="entry name" value="SpoU_MeTrfase"/>
</dbReference>
<keyword evidence="1 6" id="KW-0963">Cytoplasm</keyword>
<comment type="function">
    <text evidence="6">Could methylate the ribose at the nucleotide 34 wobble position in tRNA.</text>
</comment>
<feature type="domain" description="tRNA/rRNA methyltransferase SpoU type" evidence="8">
    <location>
        <begin position="2"/>
        <end position="140"/>
    </location>
</feature>
<keyword evidence="5 6" id="KW-0819">tRNA processing</keyword>
<evidence type="ECO:0000256" key="3">
    <source>
        <dbReference type="ARBA" id="ARBA00022679"/>
    </source>
</evidence>
<feature type="binding site" evidence="6 7">
    <location>
        <position position="99"/>
    </location>
    <ligand>
        <name>S-adenosyl-L-methionine</name>
        <dbReference type="ChEBI" id="CHEBI:59789"/>
    </ligand>
</feature>
<dbReference type="GO" id="GO:0002130">
    <property type="term" value="P:wobble position ribose methylation"/>
    <property type="evidence" value="ECO:0007669"/>
    <property type="project" value="TreeGrafter"/>
</dbReference>
<keyword evidence="4 6" id="KW-0949">S-adenosyl-L-methionine</keyword>
<dbReference type="AlphaFoldDB" id="Q0AV55"/>
<dbReference type="GO" id="GO:0003723">
    <property type="term" value="F:RNA binding"/>
    <property type="evidence" value="ECO:0007669"/>
    <property type="project" value="InterPro"/>
</dbReference>
<dbReference type="eggNOG" id="COG0219">
    <property type="taxonomic scope" value="Bacteria"/>
</dbReference>
<sequence length="152" mass="16965">MQIVLVEPEIPQNTGNIARTCALTKTALHLVKPLGFSLADRFLKRAGLDYWDKVEVQLWESFGDLLEANPGAAFYLATTRAGQAYHQVSYPQDSWLVFGRESSGLPISILKSFPDTQIRIPMQDIGRSLNLSNSVAIILYEALRQNSFPGLR</sequence>
<evidence type="ECO:0000256" key="5">
    <source>
        <dbReference type="ARBA" id="ARBA00022694"/>
    </source>
</evidence>
<evidence type="ECO:0000259" key="8">
    <source>
        <dbReference type="Pfam" id="PF00588"/>
    </source>
</evidence>
<evidence type="ECO:0000256" key="1">
    <source>
        <dbReference type="ARBA" id="ARBA00022490"/>
    </source>
</evidence>
<name>Q0AV55_SYNWW</name>
<comment type="subcellular location">
    <subcellularLocation>
        <location evidence="6">Cytoplasm</location>
    </subcellularLocation>
</comment>
<keyword evidence="10" id="KW-1185">Reference proteome</keyword>
<evidence type="ECO:0000313" key="10">
    <source>
        <dbReference type="Proteomes" id="UP000001968"/>
    </source>
</evidence>
<dbReference type="RefSeq" id="WP_011641490.1">
    <property type="nucleotide sequence ID" value="NC_008346.1"/>
</dbReference>
<evidence type="ECO:0000256" key="4">
    <source>
        <dbReference type="ARBA" id="ARBA00022691"/>
    </source>
</evidence>
<dbReference type="EC" id="2.1.1.207" evidence="6"/>
<dbReference type="GO" id="GO:0042802">
    <property type="term" value="F:identical protein binding"/>
    <property type="evidence" value="ECO:0007669"/>
    <property type="project" value="UniProtKB-ARBA"/>
</dbReference>
<dbReference type="Gene3D" id="3.40.1280.10">
    <property type="match status" value="1"/>
</dbReference>
<dbReference type="EMBL" id="CP000448">
    <property type="protein sequence ID" value="ABI69399.1"/>
    <property type="molecule type" value="Genomic_DNA"/>
</dbReference>
<protein>
    <recommendedName>
        <fullName evidence="6">Putative tRNA (cytidine(34)-2'-O)-methyltransferase</fullName>
        <ecNumber evidence="6">2.1.1.207</ecNumber>
    </recommendedName>
    <alternativeName>
        <fullName evidence="6">tRNA (cytidine/uridine-2'-O-)-methyltransferase</fullName>
    </alternativeName>
</protein>
<dbReference type="FunFam" id="3.40.1280.10:FF:000002">
    <property type="entry name" value="Peptidylprolyl isomerase"/>
    <property type="match status" value="1"/>
</dbReference>
<dbReference type="KEGG" id="swo:Swol_2107"/>
<dbReference type="SUPFAM" id="SSF75217">
    <property type="entry name" value="alpha/beta knot"/>
    <property type="match status" value="1"/>
</dbReference>
<keyword evidence="3 6" id="KW-0808">Transferase</keyword>
<organism evidence="9 10">
    <name type="scientific">Syntrophomonas wolfei subsp. wolfei (strain DSM 2245B / Goettingen)</name>
    <dbReference type="NCBI Taxonomy" id="335541"/>
    <lineage>
        <taxon>Bacteria</taxon>
        <taxon>Bacillati</taxon>
        <taxon>Bacillota</taxon>
        <taxon>Clostridia</taxon>
        <taxon>Eubacteriales</taxon>
        <taxon>Syntrophomonadaceae</taxon>
        <taxon>Syntrophomonas</taxon>
    </lineage>
</organism>
<dbReference type="Proteomes" id="UP000001968">
    <property type="component" value="Chromosome"/>
</dbReference>
<feature type="binding site" evidence="6 7">
    <location>
        <position position="128"/>
    </location>
    <ligand>
        <name>S-adenosyl-L-methionine</name>
        <dbReference type="ChEBI" id="CHEBI:59789"/>
    </ligand>
</feature>
<feature type="binding site" evidence="6 7">
    <location>
        <position position="120"/>
    </location>
    <ligand>
        <name>S-adenosyl-L-methionine</name>
        <dbReference type="ChEBI" id="CHEBI:59789"/>
    </ligand>
</feature>
<comment type="caution">
    <text evidence="6">Lacks conserved residue(s) required for the propagation of feature annotation.</text>
</comment>
<dbReference type="GO" id="GO:0005737">
    <property type="term" value="C:cytoplasm"/>
    <property type="evidence" value="ECO:0007669"/>
    <property type="project" value="UniProtKB-SubCell"/>
</dbReference>
<dbReference type="Pfam" id="PF00588">
    <property type="entry name" value="SpoU_methylase"/>
    <property type="match status" value="1"/>
</dbReference>
<keyword evidence="2 6" id="KW-0489">Methyltransferase</keyword>
<accession>Q0AV55</accession>
<dbReference type="PANTHER" id="PTHR42971:SF1">
    <property type="entry name" value="TRNA (CYTIDINE(34)-2'-O)-METHYLTRANSFERASE"/>
    <property type="match status" value="1"/>
</dbReference>
<evidence type="ECO:0000313" key="9">
    <source>
        <dbReference type="EMBL" id="ABI69399.1"/>
    </source>
</evidence>
<comment type="catalytic activity">
    <reaction evidence="6">
        <text>5-carboxymethylaminomethyluridine(34) in tRNA(Leu) + S-adenosyl-L-methionine = 5-carboxymethylaminomethyl-2'-O-methyluridine(34) in tRNA(Leu) + S-adenosyl-L-homocysteine + H(+)</text>
        <dbReference type="Rhea" id="RHEA:43088"/>
        <dbReference type="Rhea" id="RHEA-COMP:10333"/>
        <dbReference type="Rhea" id="RHEA-COMP:10334"/>
        <dbReference type="ChEBI" id="CHEBI:15378"/>
        <dbReference type="ChEBI" id="CHEBI:57856"/>
        <dbReference type="ChEBI" id="CHEBI:59789"/>
        <dbReference type="ChEBI" id="CHEBI:74508"/>
        <dbReference type="ChEBI" id="CHEBI:74511"/>
        <dbReference type="EC" id="2.1.1.207"/>
    </reaction>
</comment>
<comment type="similarity">
    <text evidence="6">Belongs to the class IV-like SAM-binding methyltransferase superfamily. RNA methyltransferase TrmH family. TrmL subfamily.</text>
</comment>
<evidence type="ECO:0000256" key="6">
    <source>
        <dbReference type="HAMAP-Rule" id="MF_01885"/>
    </source>
</evidence>
<evidence type="ECO:0000256" key="2">
    <source>
        <dbReference type="ARBA" id="ARBA00022603"/>
    </source>
</evidence>
<dbReference type="PIRSF" id="PIRSF029256">
    <property type="entry name" value="SpoU_TrmH_prd"/>
    <property type="match status" value="1"/>
</dbReference>
<dbReference type="HAMAP" id="MF_01885">
    <property type="entry name" value="tRNA_methyltr_TrmL"/>
    <property type="match status" value="1"/>
</dbReference>
<gene>
    <name evidence="9" type="ordered locus">Swol_2107</name>
</gene>
<proteinExistence type="inferred from homology"/>
<dbReference type="InterPro" id="IPR029028">
    <property type="entry name" value="Alpha/beta_knot_MTases"/>
</dbReference>
<dbReference type="STRING" id="335541.Swol_2107"/>
<dbReference type="InterPro" id="IPR016914">
    <property type="entry name" value="TrmL"/>
</dbReference>
<comment type="catalytic activity">
    <reaction evidence="6">
        <text>cytidine(34) in tRNA + S-adenosyl-L-methionine = 2'-O-methylcytidine(34) in tRNA + S-adenosyl-L-homocysteine + H(+)</text>
        <dbReference type="Rhea" id="RHEA:43084"/>
        <dbReference type="Rhea" id="RHEA-COMP:10331"/>
        <dbReference type="Rhea" id="RHEA-COMP:10332"/>
        <dbReference type="ChEBI" id="CHEBI:15378"/>
        <dbReference type="ChEBI" id="CHEBI:57856"/>
        <dbReference type="ChEBI" id="CHEBI:59789"/>
        <dbReference type="ChEBI" id="CHEBI:74495"/>
        <dbReference type="ChEBI" id="CHEBI:82748"/>
        <dbReference type="EC" id="2.1.1.207"/>
    </reaction>
</comment>
<dbReference type="CDD" id="cd18094">
    <property type="entry name" value="SpoU-like_TrmL"/>
    <property type="match status" value="1"/>
</dbReference>
<dbReference type="InterPro" id="IPR029026">
    <property type="entry name" value="tRNA_m1G_MTases_N"/>
</dbReference>
<dbReference type="OrthoDB" id="9789043at2"/>
<dbReference type="GO" id="GO:0141098">
    <property type="term" value="F:tRNA (cytidine(34)-2'-O)-methyltransferase activity"/>
    <property type="evidence" value="ECO:0007669"/>
    <property type="project" value="RHEA"/>
</dbReference>
<dbReference type="HOGENOM" id="CLU_110125_0_0_9"/>
<reference evidence="10" key="1">
    <citation type="journal article" date="2010" name="Environ. Microbiol.">
        <title>The genome of Syntrophomonas wolfei: new insights into syntrophic metabolism and biohydrogen production.</title>
        <authorList>
            <person name="Sieber J.R."/>
            <person name="Sims D.R."/>
            <person name="Han C."/>
            <person name="Kim E."/>
            <person name="Lykidis A."/>
            <person name="Lapidus A.L."/>
            <person name="McDonnald E."/>
            <person name="Rohlin L."/>
            <person name="Culley D.E."/>
            <person name="Gunsalus R."/>
            <person name="McInerney M.J."/>
        </authorList>
    </citation>
    <scope>NUCLEOTIDE SEQUENCE [LARGE SCALE GENOMIC DNA]</scope>
    <source>
        <strain evidence="10">DSM 2245B / Goettingen</strain>
    </source>
</reference>